<name>A0ABN4DDE0_9CORY</name>
<reference evidence="3 4" key="1">
    <citation type="submission" date="2014-07" db="EMBL/GenBank/DDBJ databases">
        <title>Complete genome sequence of Corynebacterium atypicum DSM 44849: identifiction of the mycolic acid biosynthesis genes.</title>
        <authorList>
            <person name="Tippelt A."/>
            <person name="Mollmann S."/>
            <person name="Albersmeier A."/>
            <person name="Jaenicke S."/>
            <person name="Ruckert C."/>
            <person name="Tauch A."/>
        </authorList>
    </citation>
    <scope>NUCLEOTIDE SEQUENCE [LARGE SCALE GENOMIC DNA]</scope>
    <source>
        <strain evidence="3 4">R2070</strain>
    </source>
</reference>
<dbReference type="PANTHER" id="PTHR43477:SF1">
    <property type="entry name" value="DIHYDROANTICAPSIN 7-DEHYDROGENASE"/>
    <property type="match status" value="1"/>
</dbReference>
<dbReference type="InterPro" id="IPR051122">
    <property type="entry name" value="SDR_DHRS6-like"/>
</dbReference>
<dbReference type="Gene3D" id="3.40.50.720">
    <property type="entry name" value="NAD(P)-binding Rossmann-like Domain"/>
    <property type="match status" value="1"/>
</dbReference>
<sequence>MAESITDEFGSIDHVVAIAGGWWNGKKVWDITQEDWQKAFVGPATTHMALLRALVPKLASNGSYTTIAGFLAHEAYPDSGIVSMQGAARLMMRRALSVELKEVGLAKRANELMLGPVVNRSRPNGKDNWLTADQVGEVAVAVMSRNDITNQEVDIQTTDRLARFLEG</sequence>
<evidence type="ECO:0000256" key="2">
    <source>
        <dbReference type="ARBA" id="ARBA00023002"/>
    </source>
</evidence>
<organism evidence="3 4">
    <name type="scientific">Corynebacterium atypicum</name>
    <dbReference type="NCBI Taxonomy" id="191610"/>
    <lineage>
        <taxon>Bacteria</taxon>
        <taxon>Bacillati</taxon>
        <taxon>Actinomycetota</taxon>
        <taxon>Actinomycetes</taxon>
        <taxon>Mycobacteriales</taxon>
        <taxon>Corynebacteriaceae</taxon>
        <taxon>Corynebacterium</taxon>
    </lineage>
</organism>
<dbReference type="InterPro" id="IPR036291">
    <property type="entry name" value="NAD(P)-bd_dom_sf"/>
</dbReference>
<proteinExistence type="inferred from homology"/>
<evidence type="ECO:0000256" key="1">
    <source>
        <dbReference type="ARBA" id="ARBA00006484"/>
    </source>
</evidence>
<keyword evidence="4" id="KW-1185">Reference proteome</keyword>
<dbReference type="InterPro" id="IPR002347">
    <property type="entry name" value="SDR_fam"/>
</dbReference>
<dbReference type="SUPFAM" id="SSF51735">
    <property type="entry name" value="NAD(P)-binding Rossmann-fold domains"/>
    <property type="match status" value="1"/>
</dbReference>
<dbReference type="PANTHER" id="PTHR43477">
    <property type="entry name" value="DIHYDROANTICAPSIN 7-DEHYDROGENASE"/>
    <property type="match status" value="1"/>
</dbReference>
<evidence type="ECO:0000313" key="3">
    <source>
        <dbReference type="EMBL" id="AIG64247.1"/>
    </source>
</evidence>
<dbReference type="EMBL" id="CP008944">
    <property type="protein sequence ID" value="AIG64247.1"/>
    <property type="molecule type" value="Genomic_DNA"/>
</dbReference>
<evidence type="ECO:0000313" key="4">
    <source>
        <dbReference type="Proteomes" id="UP000028504"/>
    </source>
</evidence>
<comment type="similarity">
    <text evidence="1">Belongs to the short-chain dehydrogenases/reductases (SDR) family.</text>
</comment>
<dbReference type="Proteomes" id="UP000028504">
    <property type="component" value="Chromosome"/>
</dbReference>
<dbReference type="Pfam" id="PF13561">
    <property type="entry name" value="adh_short_C2"/>
    <property type="match status" value="1"/>
</dbReference>
<protein>
    <submittedName>
        <fullName evidence="3">Uncharacterized protein</fullName>
    </submittedName>
</protein>
<accession>A0ABN4DDE0</accession>
<gene>
    <name evidence="3" type="ORF">CATYP_06030</name>
</gene>
<keyword evidence="2" id="KW-0560">Oxidoreductase</keyword>